<organism evidence="2 3">
    <name type="scientific">Deinococcus aerius</name>
    <dbReference type="NCBI Taxonomy" id="200253"/>
    <lineage>
        <taxon>Bacteria</taxon>
        <taxon>Thermotogati</taxon>
        <taxon>Deinococcota</taxon>
        <taxon>Deinococci</taxon>
        <taxon>Deinococcales</taxon>
        <taxon>Deinococcaceae</taxon>
        <taxon>Deinococcus</taxon>
    </lineage>
</organism>
<evidence type="ECO:0000313" key="2">
    <source>
        <dbReference type="EMBL" id="GBF04762.1"/>
    </source>
</evidence>
<dbReference type="PROSITE" id="PS51257">
    <property type="entry name" value="PROKAR_LIPOPROTEIN"/>
    <property type="match status" value="1"/>
</dbReference>
<evidence type="ECO:0008006" key="4">
    <source>
        <dbReference type="Google" id="ProtNLM"/>
    </source>
</evidence>
<dbReference type="AlphaFoldDB" id="A0A2I9CST4"/>
<dbReference type="EMBL" id="BFAG01000002">
    <property type="protein sequence ID" value="GBF04762.1"/>
    <property type="molecule type" value="Genomic_DNA"/>
</dbReference>
<reference evidence="3" key="1">
    <citation type="submission" date="2018-01" db="EMBL/GenBank/DDBJ databases">
        <title>Draft Genome Sequence of the Radioresistant Bacterium Deinococcus aerius TR0125, Isolated from the Higher Atmosphere above Japan.</title>
        <authorList>
            <person name="Satoh K."/>
            <person name="Arai H."/>
            <person name="Sanzen T."/>
            <person name="Kawaguchi Y."/>
            <person name="Hayashi H."/>
            <person name="Yokobori S."/>
            <person name="Yamagishi A."/>
            <person name="Oono Y."/>
            <person name="Narumi I."/>
        </authorList>
    </citation>
    <scope>NUCLEOTIDE SEQUENCE [LARGE SCALE GENOMIC DNA]</scope>
    <source>
        <strain evidence="3">TR0125</strain>
    </source>
</reference>
<proteinExistence type="predicted"/>
<protein>
    <recommendedName>
        <fullName evidence="4">Lipoprotein</fullName>
    </recommendedName>
</protein>
<accession>A0A2I9CST4</accession>
<gene>
    <name evidence="2" type="ORF">DAERI_020359</name>
</gene>
<feature type="signal peptide" evidence="1">
    <location>
        <begin position="1"/>
        <end position="18"/>
    </location>
</feature>
<keyword evidence="3" id="KW-1185">Reference proteome</keyword>
<comment type="caution">
    <text evidence="2">The sequence shown here is derived from an EMBL/GenBank/DDBJ whole genome shotgun (WGS) entry which is preliminary data.</text>
</comment>
<keyword evidence="1" id="KW-0732">Signal</keyword>
<evidence type="ECO:0000256" key="1">
    <source>
        <dbReference type="SAM" id="SignalP"/>
    </source>
</evidence>
<dbReference type="RefSeq" id="WP_103128225.1">
    <property type="nucleotide sequence ID" value="NZ_BFAG01000002.1"/>
</dbReference>
<feature type="chain" id="PRO_5014437890" description="Lipoprotein" evidence="1">
    <location>
        <begin position="19"/>
        <end position="131"/>
    </location>
</feature>
<dbReference type="OrthoDB" id="72300at2"/>
<evidence type="ECO:0000313" key="3">
    <source>
        <dbReference type="Proteomes" id="UP000236569"/>
    </source>
</evidence>
<dbReference type="Proteomes" id="UP000236569">
    <property type="component" value="Unassembled WGS sequence"/>
</dbReference>
<name>A0A2I9CST4_9DEIO</name>
<sequence>MKRSLLLPLALALTACGAAGSGFENPFRVPQVPALTLTVTPPTLTLAPGATAHVGVSAFNGNVALGTPAPLPVEIAGIRAIPDASGTTVSVSGSALLGRSRLPIRGLSSRGQGQTVLDVVVGTQQARGSGQ</sequence>